<dbReference type="Pfam" id="PF00005">
    <property type="entry name" value="ABC_tran"/>
    <property type="match status" value="1"/>
</dbReference>
<keyword evidence="3" id="KW-0547">Nucleotide-binding</keyword>
<dbReference type="PROSITE" id="PS50893">
    <property type="entry name" value="ABC_TRANSPORTER_2"/>
    <property type="match status" value="1"/>
</dbReference>
<feature type="domain" description="ABC transporter" evidence="5">
    <location>
        <begin position="6"/>
        <end position="236"/>
    </location>
</feature>
<dbReference type="GO" id="GO:0016887">
    <property type="term" value="F:ATP hydrolysis activity"/>
    <property type="evidence" value="ECO:0007669"/>
    <property type="project" value="InterPro"/>
</dbReference>
<keyword evidence="2" id="KW-0813">Transport</keyword>
<dbReference type="InterPro" id="IPR003593">
    <property type="entry name" value="AAA+_ATPase"/>
</dbReference>
<evidence type="ECO:0000256" key="2">
    <source>
        <dbReference type="ARBA" id="ARBA00022448"/>
    </source>
</evidence>
<accession>A0A2S7U5Z6</accession>
<dbReference type="InterPro" id="IPR003439">
    <property type="entry name" value="ABC_transporter-like_ATP-bd"/>
</dbReference>
<organism evidence="6 7">
    <name type="scientific">Rubritalea profundi</name>
    <dbReference type="NCBI Taxonomy" id="1658618"/>
    <lineage>
        <taxon>Bacteria</taxon>
        <taxon>Pseudomonadati</taxon>
        <taxon>Verrucomicrobiota</taxon>
        <taxon>Verrucomicrobiia</taxon>
        <taxon>Verrucomicrobiales</taxon>
        <taxon>Rubritaleaceae</taxon>
        <taxon>Rubritalea</taxon>
    </lineage>
</organism>
<evidence type="ECO:0000256" key="1">
    <source>
        <dbReference type="ARBA" id="ARBA00005417"/>
    </source>
</evidence>
<evidence type="ECO:0000313" key="6">
    <source>
        <dbReference type="EMBL" id="PQJ29927.1"/>
    </source>
</evidence>
<dbReference type="SMART" id="SM00382">
    <property type="entry name" value="AAA"/>
    <property type="match status" value="1"/>
</dbReference>
<gene>
    <name evidence="6" type="ORF">BSZ32_16520</name>
</gene>
<sequence>MEPPAISIQDLRIDYGSHLAVDNMNLDIPKGIIYGLVGPNGAGKTSTFKALASLLKPTIGKIFIDGHDIVTHQRLAQSNIGYMPDMAPVASDLKVWEFLDMFAGAHGLSGSEKSTRIDECIAMVNLHSEYHAMCNSLSRGMMQRLVLAKTMLHRPRLLILDEPASGMDIKSRVGLRQILRNLCKEGSTVLISSHILPELTEMCDMLGILHRGKLLDSGSVHGVLHRMTGLLPEIQIRLAVPPGMHWKEWLAEQDFVSNIMGQDVKKYSFHYEGEDDDLAELLQKMVAAGYLVCRVSERKRSLEEILLDLEYDGH</sequence>
<name>A0A2S7U5Z6_9BACT</name>
<dbReference type="EMBL" id="MQWA01000001">
    <property type="protein sequence ID" value="PQJ29927.1"/>
    <property type="molecule type" value="Genomic_DNA"/>
</dbReference>
<dbReference type="PANTHER" id="PTHR43335">
    <property type="entry name" value="ABC TRANSPORTER, ATP-BINDING PROTEIN"/>
    <property type="match status" value="1"/>
</dbReference>
<evidence type="ECO:0000256" key="3">
    <source>
        <dbReference type="ARBA" id="ARBA00022741"/>
    </source>
</evidence>
<dbReference type="Gene3D" id="3.40.50.300">
    <property type="entry name" value="P-loop containing nucleotide triphosphate hydrolases"/>
    <property type="match status" value="1"/>
</dbReference>
<evidence type="ECO:0000256" key="4">
    <source>
        <dbReference type="ARBA" id="ARBA00022840"/>
    </source>
</evidence>
<dbReference type="AlphaFoldDB" id="A0A2S7U5Z6"/>
<proteinExistence type="inferred from homology"/>
<dbReference type="CDD" id="cd03230">
    <property type="entry name" value="ABC_DR_subfamily_A"/>
    <property type="match status" value="1"/>
</dbReference>
<dbReference type="Proteomes" id="UP000239907">
    <property type="component" value="Unassembled WGS sequence"/>
</dbReference>
<evidence type="ECO:0000259" key="5">
    <source>
        <dbReference type="PROSITE" id="PS50893"/>
    </source>
</evidence>
<protein>
    <recommendedName>
        <fullName evidence="5">ABC transporter domain-containing protein</fullName>
    </recommendedName>
</protein>
<dbReference type="SUPFAM" id="SSF52540">
    <property type="entry name" value="P-loop containing nucleoside triphosphate hydrolases"/>
    <property type="match status" value="1"/>
</dbReference>
<comment type="similarity">
    <text evidence="1">Belongs to the ABC transporter superfamily.</text>
</comment>
<keyword evidence="4" id="KW-0067">ATP-binding</keyword>
<reference evidence="6 7" key="1">
    <citation type="submission" date="2016-12" db="EMBL/GenBank/DDBJ databases">
        <title>Study of bacterial adaptation to deep sea.</title>
        <authorList>
            <person name="Song J."/>
            <person name="Yoshizawa S."/>
            <person name="Kogure K."/>
        </authorList>
    </citation>
    <scope>NUCLEOTIDE SEQUENCE [LARGE SCALE GENOMIC DNA]</scope>
    <source>
        <strain evidence="6 7">SAORIC-165</strain>
    </source>
</reference>
<comment type="caution">
    <text evidence="6">The sequence shown here is derived from an EMBL/GenBank/DDBJ whole genome shotgun (WGS) entry which is preliminary data.</text>
</comment>
<dbReference type="GO" id="GO:0005524">
    <property type="term" value="F:ATP binding"/>
    <property type="evidence" value="ECO:0007669"/>
    <property type="project" value="UniProtKB-KW"/>
</dbReference>
<keyword evidence="7" id="KW-1185">Reference proteome</keyword>
<evidence type="ECO:0000313" key="7">
    <source>
        <dbReference type="Proteomes" id="UP000239907"/>
    </source>
</evidence>
<dbReference type="InterPro" id="IPR027417">
    <property type="entry name" value="P-loop_NTPase"/>
</dbReference>
<dbReference type="PANTHER" id="PTHR43335:SF3">
    <property type="entry name" value="ABC TRANSPORTER"/>
    <property type="match status" value="1"/>
</dbReference>